<evidence type="ECO:0000313" key="2">
    <source>
        <dbReference type="Proteomes" id="UP000236370"/>
    </source>
</evidence>
<dbReference type="Proteomes" id="UP000236370">
    <property type="component" value="Unassembled WGS sequence"/>
</dbReference>
<gene>
    <name evidence="1" type="ORF">CK820_G0008244</name>
</gene>
<dbReference type="GO" id="GO:0004553">
    <property type="term" value="F:hydrolase activity, hydrolyzing O-glycosyl compounds"/>
    <property type="evidence" value="ECO:0007669"/>
    <property type="project" value="InterPro"/>
</dbReference>
<dbReference type="InterPro" id="IPR017853">
    <property type="entry name" value="GH"/>
</dbReference>
<accession>A0A2J8NR41</accession>
<evidence type="ECO:0000313" key="1">
    <source>
        <dbReference type="EMBL" id="PNI74244.1"/>
    </source>
</evidence>
<protein>
    <submittedName>
        <fullName evidence="1">LCTL isoform 2</fullName>
    </submittedName>
</protein>
<proteinExistence type="predicted"/>
<dbReference type="SUPFAM" id="SSF51445">
    <property type="entry name" value="(Trans)glycosidases"/>
    <property type="match status" value="1"/>
</dbReference>
<dbReference type="GO" id="GO:0005975">
    <property type="term" value="P:carbohydrate metabolic process"/>
    <property type="evidence" value="ECO:0007669"/>
    <property type="project" value="InterPro"/>
</dbReference>
<dbReference type="Pfam" id="PF00232">
    <property type="entry name" value="Glyco_hydro_1"/>
    <property type="match status" value="1"/>
</dbReference>
<comment type="caution">
    <text evidence="1">The sequence shown here is derived from an EMBL/GenBank/DDBJ whole genome shotgun (WGS) entry which is preliminary data.</text>
</comment>
<organism evidence="1 2">
    <name type="scientific">Pan troglodytes</name>
    <name type="common">Chimpanzee</name>
    <dbReference type="NCBI Taxonomy" id="9598"/>
    <lineage>
        <taxon>Eukaryota</taxon>
        <taxon>Metazoa</taxon>
        <taxon>Chordata</taxon>
        <taxon>Craniata</taxon>
        <taxon>Vertebrata</taxon>
        <taxon>Euteleostomi</taxon>
        <taxon>Mammalia</taxon>
        <taxon>Eutheria</taxon>
        <taxon>Euarchontoglires</taxon>
        <taxon>Primates</taxon>
        <taxon>Haplorrhini</taxon>
        <taxon>Catarrhini</taxon>
        <taxon>Hominidae</taxon>
        <taxon>Pan</taxon>
    </lineage>
</organism>
<sequence>MANYFRDYANLCFEAFGDRVKHWITFSDPRVWWEFH</sequence>
<reference evidence="1 2" key="1">
    <citation type="submission" date="2017-12" db="EMBL/GenBank/DDBJ databases">
        <title>High-resolution comparative analysis of great ape genomes.</title>
        <authorList>
            <person name="Pollen A."/>
            <person name="Hastie A."/>
            <person name="Hormozdiari F."/>
            <person name="Dougherty M."/>
            <person name="Liu R."/>
            <person name="Chaisson M."/>
            <person name="Hoppe E."/>
            <person name="Hill C."/>
            <person name="Pang A."/>
            <person name="Hillier L."/>
            <person name="Baker C."/>
            <person name="Armstrong J."/>
            <person name="Shendure J."/>
            <person name="Paten B."/>
            <person name="Wilson R."/>
            <person name="Chao H."/>
            <person name="Schneider V."/>
            <person name="Ventura M."/>
            <person name="Kronenberg Z."/>
            <person name="Murali S."/>
            <person name="Gordon D."/>
            <person name="Cantsilieris S."/>
            <person name="Munson K."/>
            <person name="Nelson B."/>
            <person name="Raja A."/>
            <person name="Underwood J."/>
            <person name="Diekhans M."/>
            <person name="Fiddes I."/>
            <person name="Haussler D."/>
            <person name="Eichler E."/>
        </authorList>
    </citation>
    <scope>NUCLEOTIDE SEQUENCE [LARGE SCALE GENOMIC DNA]</scope>
    <source>
        <strain evidence="1">Yerkes chimp pedigree #C0471</strain>
    </source>
</reference>
<name>A0A2J8NR41_PANTR</name>
<dbReference type="AlphaFoldDB" id="A0A2J8NR41"/>
<dbReference type="EMBL" id="NBAG03000224">
    <property type="protein sequence ID" value="PNI74244.1"/>
    <property type="molecule type" value="Genomic_DNA"/>
</dbReference>
<dbReference type="InterPro" id="IPR001360">
    <property type="entry name" value="Glyco_hydro_1"/>
</dbReference>
<dbReference type="SMR" id="A0A2J8NR41"/>
<dbReference type="Gene3D" id="3.20.20.80">
    <property type="entry name" value="Glycosidases"/>
    <property type="match status" value="1"/>
</dbReference>